<protein>
    <recommendedName>
        <fullName evidence="3">Reverse transcriptase domain-containing protein</fullName>
    </recommendedName>
</protein>
<evidence type="ECO:0000313" key="2">
    <source>
        <dbReference type="Proteomes" id="UP000507470"/>
    </source>
</evidence>
<proteinExistence type="predicted"/>
<dbReference type="OrthoDB" id="6143068at2759"/>
<evidence type="ECO:0008006" key="3">
    <source>
        <dbReference type="Google" id="ProtNLM"/>
    </source>
</evidence>
<name>A0A6J8CAL4_MYTCO</name>
<reference evidence="1 2" key="1">
    <citation type="submission" date="2020-06" db="EMBL/GenBank/DDBJ databases">
        <authorList>
            <person name="Li R."/>
            <person name="Bekaert M."/>
        </authorList>
    </citation>
    <scope>NUCLEOTIDE SEQUENCE [LARGE SCALE GENOMIC DNA]</scope>
    <source>
        <strain evidence="2">wild</strain>
    </source>
</reference>
<evidence type="ECO:0000313" key="1">
    <source>
        <dbReference type="EMBL" id="CAC5392571.1"/>
    </source>
</evidence>
<dbReference type="AlphaFoldDB" id="A0A6J8CAL4"/>
<dbReference type="EMBL" id="CACVKT020004991">
    <property type="protein sequence ID" value="CAC5392571.1"/>
    <property type="molecule type" value="Genomic_DNA"/>
</dbReference>
<keyword evidence="2" id="KW-1185">Reference proteome</keyword>
<dbReference type="Proteomes" id="UP000507470">
    <property type="component" value="Unassembled WGS sequence"/>
</dbReference>
<organism evidence="1 2">
    <name type="scientific">Mytilus coruscus</name>
    <name type="common">Sea mussel</name>
    <dbReference type="NCBI Taxonomy" id="42192"/>
    <lineage>
        <taxon>Eukaryota</taxon>
        <taxon>Metazoa</taxon>
        <taxon>Spiralia</taxon>
        <taxon>Lophotrochozoa</taxon>
        <taxon>Mollusca</taxon>
        <taxon>Bivalvia</taxon>
        <taxon>Autobranchia</taxon>
        <taxon>Pteriomorphia</taxon>
        <taxon>Mytilida</taxon>
        <taxon>Mytiloidea</taxon>
        <taxon>Mytilidae</taxon>
        <taxon>Mytilinae</taxon>
        <taxon>Mytilus</taxon>
    </lineage>
</organism>
<gene>
    <name evidence="1" type="ORF">MCOR_27494</name>
</gene>
<accession>A0A6J8CAL4</accession>
<sequence>MTVVLKLELENWIHYMINTKKVGKEVKKSLIGLLKIFEDLAVRKDNEYDSKFLDLCNIRHNIFDELCKQNSNGPQFSSQNICDAIQQLHSGKATDELGLAAEHFKNSPTTPEDLQSHSLGLKISTNCVGCPTCADDIAFLGNCHQELHCMLSVATHHAKQTRVTINPTKTKAVILNKPKNTNRSDLNWTLDNTSVYPSEDTTHLGLIRAELKENNLNIDARIPLFIPQKTQHILV</sequence>